<gene>
    <name evidence="7" type="ORF">RN605_09110</name>
    <name evidence="6" type="ORF">RN608_01940</name>
</gene>
<proteinExistence type="predicted"/>
<dbReference type="SUPFAM" id="SSF49265">
    <property type="entry name" value="Fibronectin type III"/>
    <property type="match status" value="2"/>
</dbReference>
<evidence type="ECO:0000256" key="1">
    <source>
        <dbReference type="ARBA" id="ARBA00022729"/>
    </source>
</evidence>
<dbReference type="PANTHER" id="PTHR13817:SF173">
    <property type="entry name" value="FRAZZLED"/>
    <property type="match status" value="1"/>
</dbReference>
<accession>A0AA96J8K2</accession>
<feature type="compositionally biased region" description="Polar residues" evidence="3">
    <location>
        <begin position="479"/>
        <end position="489"/>
    </location>
</feature>
<dbReference type="InterPro" id="IPR003961">
    <property type="entry name" value="FN3_dom"/>
</dbReference>
<feature type="domain" description="Fibronectin type-III" evidence="5">
    <location>
        <begin position="989"/>
        <end position="1076"/>
    </location>
</feature>
<evidence type="ECO:0000256" key="3">
    <source>
        <dbReference type="SAM" id="MobiDB-lite"/>
    </source>
</evidence>
<keyword evidence="1 4" id="KW-0732">Signal</keyword>
<dbReference type="InterPro" id="IPR050964">
    <property type="entry name" value="Striated_Muscle_Regulatory"/>
</dbReference>
<dbReference type="CDD" id="cd00063">
    <property type="entry name" value="FN3"/>
    <property type="match status" value="4"/>
</dbReference>
<feature type="region of interest" description="Disordered" evidence="3">
    <location>
        <begin position="653"/>
        <end position="674"/>
    </location>
</feature>
<dbReference type="RefSeq" id="WP_313324346.1">
    <property type="nucleotide sequence ID" value="NZ_CP134878.1"/>
</dbReference>
<sequence length="1399" mass="145861">MKFKLLSVTLLLASTITFGQTNGKLWNATSKNNNLAALDARMQLPEKHLFTLDLQVIRATLSGAQNRFTSQKATTVLAIPNADGILENYRVYENPIMEQDLALRYPEIKSYVGVGITNPASRVYFSVTPLGFRSMVLCPDKPAEFIEPISADYSTYSVYRKADKIQNLSTFECSVIDKAINSTGINPDLLRPNADDSTLRTFRLAMSCTGEYTAYFGGTKAQALAAITNSITRCNGVFEMDFGVRMVLIANTDAVIYTSASSDPYSPASSLSNWNSQLQSTLTSVIGEANYDVGHLFGATGGGGNAGCIGCVCVNGSKGSGYTSPADGIPYGDNFDIDYVAHELGHQFGANHTFTHSTESGTGAQMEPGSGSTIMGYAGITAKDVQPHSDAYFHAISIQQVTNNIKNKTCQTNTATGNAVPTANAGLDYTIPKSTPFMLTGSGTDANGDTLTYCWEQMNLGTSTTSTPSATATAGPTFRSYSPSTNPTRTFPRMQSVLAGATTTTGSEIPVEVLSSVARTLNFRLTVRDNRAGGSANNSDDAIITVNGTAGPFTVSSPNTAVSYVGGSTQTVTWNVAGTTANGVNCANVDILLSTDGGTNWTTILAATPNDGTQAVTIPNTPSTTSRIMVKGTNHIFFDVSNTNFTITAGSAPDTTAPTAPTLSASGTTQTSTNLSWSGATDNVGVTGYDVYRGATLLGSTAATTYAVTGLTPSTAYSFTVRAKDAAGNVSVASNTVNVTTLAPVVDTTAPTAPTLTASGTTSSSTNLSWSGATDNVGVTEYDVYQDGALLGSTASTNYSVTGLNPTTAYAFTVKAKDAAGNVSVASNTVNVTTLAVTVTYCTSQGNSIADEYIGRVQIGSIDNVSGGVTGYVDYTSLSTDLTKGDAATITITPTWTGTTYSEGYAVFIDYNQDGDFADAGETVWTKATSTATPAVGTFTVPTTALSGPTRMRVSMKYNGTPTSCETFSYGQVEDYTVNLVAAVADTTPPTAPTLTASGTTETTTDLSWSGATDNVGVTGYDVYRGATLLGSTASTTYAVTGLSPSTTYSFTVRAKDAAGNVSAASNTVNVTTATPAGDTTPPSAPTNLTASGTTQTTTSLSWNASADNVGVTGYEVFLGGSSIGTVTATSANITGLTTATAYSFTVRAFDAAGNNSAMSNVANVTTLPVATVTYCTSQGNSTADEYINRVQLGTINNTSGNNGGYADFTSMSTNLVRGTSNSITITPGWTGSAFNEAYRVWIDFNQDGDFADSGEQVVNVTKTKTTPIARSFTVPTSALLGATRMRVSMKYNASPSYCEAFSYGEVEDYTVVITSTARIDDNGKFSFNLYPNPVKGDILNIGNLEGAATYRIFNMIGQELGNGKLENNNVSVGNLKAGAYLIEITTNNQTATKRFIKE</sequence>
<dbReference type="Pfam" id="PF20009">
    <property type="entry name" value="GEVED"/>
    <property type="match status" value="2"/>
</dbReference>
<feature type="region of interest" description="Disordered" evidence="3">
    <location>
        <begin position="464"/>
        <end position="491"/>
    </location>
</feature>
<dbReference type="EMBL" id="CP134878">
    <property type="protein sequence ID" value="WNM19454.1"/>
    <property type="molecule type" value="Genomic_DNA"/>
</dbReference>
<evidence type="ECO:0000313" key="7">
    <source>
        <dbReference type="EMBL" id="WNM20843.1"/>
    </source>
</evidence>
<feature type="signal peptide" evidence="4">
    <location>
        <begin position="1"/>
        <end position="19"/>
    </location>
</feature>
<reference evidence="6 8" key="1">
    <citation type="submission" date="2023-09" db="EMBL/GenBank/DDBJ databases">
        <title>Flavobacterium sp. a novel bacteria isolate from Pepper rhizosphere.</title>
        <authorList>
            <person name="Peng Y."/>
            <person name="Lee J."/>
        </authorList>
    </citation>
    <scope>NUCLEOTIDE SEQUENCE</scope>
    <source>
        <strain evidence="6">PMR2A8</strain>
        <strain evidence="7 8">PMTSA4</strain>
    </source>
</reference>
<dbReference type="EMBL" id="CP134890">
    <property type="protein sequence ID" value="WNM20843.1"/>
    <property type="molecule type" value="Genomic_DNA"/>
</dbReference>
<dbReference type="NCBIfam" id="TIGR04183">
    <property type="entry name" value="Por_Secre_tail"/>
    <property type="match status" value="1"/>
</dbReference>
<dbReference type="Pfam" id="PF13583">
    <property type="entry name" value="Reprolysin_4"/>
    <property type="match status" value="1"/>
</dbReference>
<name>A0AA96J8K2_9FLAO</name>
<dbReference type="Gene3D" id="3.40.390.10">
    <property type="entry name" value="Collagenase (Catalytic Domain)"/>
    <property type="match status" value="1"/>
</dbReference>
<dbReference type="PANTHER" id="PTHR13817">
    <property type="entry name" value="TITIN"/>
    <property type="match status" value="1"/>
</dbReference>
<dbReference type="GO" id="GO:0008237">
    <property type="term" value="F:metallopeptidase activity"/>
    <property type="evidence" value="ECO:0007669"/>
    <property type="project" value="InterPro"/>
</dbReference>
<keyword evidence="8" id="KW-1185">Reference proteome</keyword>
<feature type="domain" description="Fibronectin type-III" evidence="5">
    <location>
        <begin position="750"/>
        <end position="837"/>
    </location>
</feature>
<dbReference type="Proteomes" id="UP001304515">
    <property type="component" value="Chromosome"/>
</dbReference>
<dbReference type="Pfam" id="PF18962">
    <property type="entry name" value="Por_Secre_tail"/>
    <property type="match status" value="1"/>
</dbReference>
<dbReference type="InterPro" id="IPR024079">
    <property type="entry name" value="MetalloPept_cat_dom_sf"/>
</dbReference>
<feature type="compositionally biased region" description="Low complexity" evidence="3">
    <location>
        <begin position="464"/>
        <end position="477"/>
    </location>
</feature>
<feature type="chain" id="PRO_5044705459" evidence="4">
    <location>
        <begin position="20"/>
        <end position="1399"/>
    </location>
</feature>
<feature type="domain" description="Fibronectin type-III" evidence="5">
    <location>
        <begin position="1085"/>
        <end position="1170"/>
    </location>
</feature>
<dbReference type="SUPFAM" id="SSF55486">
    <property type="entry name" value="Metalloproteases ('zincins'), catalytic domain"/>
    <property type="match status" value="1"/>
</dbReference>
<evidence type="ECO:0000256" key="2">
    <source>
        <dbReference type="ARBA" id="ARBA00022737"/>
    </source>
</evidence>
<dbReference type="InterPro" id="IPR026444">
    <property type="entry name" value="Secre_tail"/>
</dbReference>
<accession>A0AA96F0T3</accession>
<protein>
    <submittedName>
        <fullName evidence="6">GEVED domain-containing protein</fullName>
    </submittedName>
</protein>
<dbReference type="Gene3D" id="2.60.40.10">
    <property type="entry name" value="Immunoglobulins"/>
    <property type="match status" value="5"/>
</dbReference>
<evidence type="ECO:0000259" key="5">
    <source>
        <dbReference type="PROSITE" id="PS50853"/>
    </source>
</evidence>
<dbReference type="KEGG" id="fcj:RN605_09110"/>
<evidence type="ECO:0000313" key="6">
    <source>
        <dbReference type="EMBL" id="WNM19454.1"/>
    </source>
</evidence>
<dbReference type="Pfam" id="PF00041">
    <property type="entry name" value="fn3"/>
    <property type="match status" value="4"/>
</dbReference>
<feature type="domain" description="Fibronectin type-III" evidence="5">
    <location>
        <begin position="657"/>
        <end position="744"/>
    </location>
</feature>
<dbReference type="PROSITE" id="PS50853">
    <property type="entry name" value="FN3"/>
    <property type="match status" value="4"/>
</dbReference>
<evidence type="ECO:0000256" key="4">
    <source>
        <dbReference type="SAM" id="SignalP"/>
    </source>
</evidence>
<keyword evidence="2" id="KW-0677">Repeat</keyword>
<dbReference type="InterPro" id="IPR036116">
    <property type="entry name" value="FN3_sf"/>
</dbReference>
<organism evidence="6">
    <name type="scientific">Flavobacterium capsici</name>
    <dbReference type="NCBI Taxonomy" id="3075618"/>
    <lineage>
        <taxon>Bacteria</taxon>
        <taxon>Pseudomonadati</taxon>
        <taxon>Bacteroidota</taxon>
        <taxon>Flavobacteriia</taxon>
        <taxon>Flavobacteriales</taxon>
        <taxon>Flavobacteriaceae</taxon>
        <taxon>Flavobacterium</taxon>
    </lineage>
</organism>
<dbReference type="InterPro" id="IPR045474">
    <property type="entry name" value="GEVED"/>
</dbReference>
<evidence type="ECO:0000313" key="8">
    <source>
        <dbReference type="Proteomes" id="UP001304515"/>
    </source>
</evidence>
<feature type="compositionally biased region" description="Low complexity" evidence="3">
    <location>
        <begin position="653"/>
        <end position="669"/>
    </location>
</feature>
<dbReference type="SMART" id="SM00060">
    <property type="entry name" value="FN3"/>
    <property type="match status" value="4"/>
</dbReference>
<feature type="region of interest" description="Disordered" evidence="3">
    <location>
        <begin position="1073"/>
        <end position="1096"/>
    </location>
</feature>
<dbReference type="InterPro" id="IPR013783">
    <property type="entry name" value="Ig-like_fold"/>
</dbReference>